<reference evidence="1 2" key="1">
    <citation type="journal article" date="2016" name="Mol. Biol. Evol.">
        <title>Comparative Genomics of Early-Diverging Mushroom-Forming Fungi Provides Insights into the Origins of Lignocellulose Decay Capabilities.</title>
        <authorList>
            <person name="Nagy L.G."/>
            <person name="Riley R."/>
            <person name="Tritt A."/>
            <person name="Adam C."/>
            <person name="Daum C."/>
            <person name="Floudas D."/>
            <person name="Sun H."/>
            <person name="Yadav J.S."/>
            <person name="Pangilinan J."/>
            <person name="Larsson K.H."/>
            <person name="Matsuura K."/>
            <person name="Barry K."/>
            <person name="Labutti K."/>
            <person name="Kuo R."/>
            <person name="Ohm R.A."/>
            <person name="Bhattacharya S.S."/>
            <person name="Shirouzu T."/>
            <person name="Yoshinaga Y."/>
            <person name="Martin F.M."/>
            <person name="Grigoriev I.V."/>
            <person name="Hibbett D.S."/>
        </authorList>
    </citation>
    <scope>NUCLEOTIDE SEQUENCE [LARGE SCALE GENOMIC DNA]</scope>
    <source>
        <strain evidence="1 2">CBS 109695</strain>
    </source>
</reference>
<sequence length="151" mass="16822">MSPRTPRSARSAEIEVDKVLPDESEMVSLARAPLRRGVSIGRRYSFARGDTKGSNGDICLVKTKGALCAVNQLRPKSLCWEQWMLGCEAAHVGDEQVLAALRSERQLLQSAGVARGKVRFKVPFREHRDMRSCLWCDGWRGKDDVVALGPR</sequence>
<evidence type="ECO:0000313" key="1">
    <source>
        <dbReference type="EMBL" id="KZP16230.1"/>
    </source>
</evidence>
<keyword evidence="2" id="KW-1185">Reference proteome</keyword>
<gene>
    <name evidence="1" type="ORF">FIBSPDRAFT_976445</name>
</gene>
<name>A0A166EXV6_9AGAM</name>
<accession>A0A166EXV6</accession>
<dbReference type="Proteomes" id="UP000076532">
    <property type="component" value="Unassembled WGS sequence"/>
</dbReference>
<dbReference type="AlphaFoldDB" id="A0A166EXV6"/>
<organism evidence="1 2">
    <name type="scientific">Athelia psychrophila</name>
    <dbReference type="NCBI Taxonomy" id="1759441"/>
    <lineage>
        <taxon>Eukaryota</taxon>
        <taxon>Fungi</taxon>
        <taxon>Dikarya</taxon>
        <taxon>Basidiomycota</taxon>
        <taxon>Agaricomycotina</taxon>
        <taxon>Agaricomycetes</taxon>
        <taxon>Agaricomycetidae</taxon>
        <taxon>Atheliales</taxon>
        <taxon>Atheliaceae</taxon>
        <taxon>Athelia</taxon>
    </lineage>
</organism>
<dbReference type="EMBL" id="KV417596">
    <property type="protein sequence ID" value="KZP16230.1"/>
    <property type="molecule type" value="Genomic_DNA"/>
</dbReference>
<evidence type="ECO:0000313" key="2">
    <source>
        <dbReference type="Proteomes" id="UP000076532"/>
    </source>
</evidence>
<proteinExistence type="predicted"/>
<protein>
    <submittedName>
        <fullName evidence="1">Uncharacterized protein</fullName>
    </submittedName>
</protein>